<evidence type="ECO:0000256" key="5">
    <source>
        <dbReference type="ARBA" id="ARBA00023136"/>
    </source>
</evidence>
<evidence type="ECO:0000256" key="2">
    <source>
        <dbReference type="ARBA" id="ARBA00022475"/>
    </source>
</evidence>
<keyword evidence="5 6" id="KW-0472">Membrane</keyword>
<dbReference type="Proteomes" id="UP001597525">
    <property type="component" value="Unassembled WGS sequence"/>
</dbReference>
<reference evidence="9" key="1">
    <citation type="journal article" date="2019" name="Int. J. Syst. Evol. Microbiol.">
        <title>The Global Catalogue of Microorganisms (GCM) 10K type strain sequencing project: providing services to taxonomists for standard genome sequencing and annotation.</title>
        <authorList>
            <consortium name="The Broad Institute Genomics Platform"/>
            <consortium name="The Broad Institute Genome Sequencing Center for Infectious Disease"/>
            <person name="Wu L."/>
            <person name="Ma J."/>
        </authorList>
    </citation>
    <scope>NUCLEOTIDE SEQUENCE [LARGE SCALE GENOMIC DNA]</scope>
    <source>
        <strain evidence="9">KCTC 22814</strain>
    </source>
</reference>
<feature type="transmembrane region" description="Helical" evidence="6">
    <location>
        <begin position="49"/>
        <end position="69"/>
    </location>
</feature>
<keyword evidence="2" id="KW-1003">Cell membrane</keyword>
<evidence type="ECO:0000256" key="3">
    <source>
        <dbReference type="ARBA" id="ARBA00022692"/>
    </source>
</evidence>
<name>A0ABW6BEW7_9SPHI</name>
<protein>
    <submittedName>
        <fullName evidence="8">PLDc N-terminal domain-containing protein</fullName>
    </submittedName>
</protein>
<evidence type="ECO:0000256" key="4">
    <source>
        <dbReference type="ARBA" id="ARBA00022989"/>
    </source>
</evidence>
<gene>
    <name evidence="8" type="ORF">ACFS7Y_06485</name>
</gene>
<dbReference type="Pfam" id="PF13396">
    <property type="entry name" value="PLDc_N"/>
    <property type="match status" value="1"/>
</dbReference>
<comment type="caution">
    <text evidence="8">The sequence shown here is derived from an EMBL/GenBank/DDBJ whole genome shotgun (WGS) entry which is preliminary data.</text>
</comment>
<dbReference type="RefSeq" id="WP_320182720.1">
    <property type="nucleotide sequence ID" value="NZ_CP138332.1"/>
</dbReference>
<evidence type="ECO:0000313" key="9">
    <source>
        <dbReference type="Proteomes" id="UP001597525"/>
    </source>
</evidence>
<proteinExistence type="predicted"/>
<evidence type="ECO:0000259" key="7">
    <source>
        <dbReference type="Pfam" id="PF13396"/>
    </source>
</evidence>
<organism evidence="8 9">
    <name type="scientific">Sphingobacterium bambusae</name>
    <dbReference type="NCBI Taxonomy" id="662858"/>
    <lineage>
        <taxon>Bacteria</taxon>
        <taxon>Pseudomonadati</taxon>
        <taxon>Bacteroidota</taxon>
        <taxon>Sphingobacteriia</taxon>
        <taxon>Sphingobacteriales</taxon>
        <taxon>Sphingobacteriaceae</taxon>
        <taxon>Sphingobacterium</taxon>
    </lineage>
</organism>
<comment type="subcellular location">
    <subcellularLocation>
        <location evidence="1">Cell membrane</location>
        <topology evidence="1">Multi-pass membrane protein</topology>
    </subcellularLocation>
</comment>
<dbReference type="InterPro" id="IPR027379">
    <property type="entry name" value="CLS_N"/>
</dbReference>
<feature type="transmembrane region" description="Helical" evidence="6">
    <location>
        <begin position="12"/>
        <end position="37"/>
    </location>
</feature>
<evidence type="ECO:0000256" key="1">
    <source>
        <dbReference type="ARBA" id="ARBA00004651"/>
    </source>
</evidence>
<keyword evidence="9" id="KW-1185">Reference proteome</keyword>
<keyword evidence="3 6" id="KW-0812">Transmembrane</keyword>
<sequence length="77" mass="8848">MKIMTTSLFINIGAQEIFVLAFFVPVFLGYLYCIYHALTNKKLELPYRFAWAAAMFVLPFLGCVLYWTIGKNAVKES</sequence>
<feature type="domain" description="Cardiolipin synthase N-terminal" evidence="7">
    <location>
        <begin position="30"/>
        <end position="70"/>
    </location>
</feature>
<accession>A0ABW6BEW7</accession>
<dbReference type="EMBL" id="JBHUPB010000004">
    <property type="protein sequence ID" value="MFD2967024.1"/>
    <property type="molecule type" value="Genomic_DNA"/>
</dbReference>
<evidence type="ECO:0000256" key="6">
    <source>
        <dbReference type="SAM" id="Phobius"/>
    </source>
</evidence>
<keyword evidence="4 6" id="KW-1133">Transmembrane helix</keyword>
<evidence type="ECO:0000313" key="8">
    <source>
        <dbReference type="EMBL" id="MFD2967024.1"/>
    </source>
</evidence>